<organism evidence="2 3">
    <name type="scientific">Ruminococcus bovis</name>
    <dbReference type="NCBI Taxonomy" id="2564099"/>
    <lineage>
        <taxon>Bacteria</taxon>
        <taxon>Bacillati</taxon>
        <taxon>Bacillota</taxon>
        <taxon>Clostridia</taxon>
        <taxon>Eubacteriales</taxon>
        <taxon>Oscillospiraceae</taxon>
        <taxon>Ruminococcus</taxon>
    </lineage>
</organism>
<feature type="transmembrane region" description="Helical" evidence="1">
    <location>
        <begin position="209"/>
        <end position="233"/>
    </location>
</feature>
<proteinExistence type="predicted"/>
<name>A0A4P8XVM5_9FIRM</name>
<keyword evidence="1" id="KW-1133">Transmembrane helix</keyword>
<dbReference type="KEGG" id="ruj:E5Z56_01275"/>
<dbReference type="EMBL" id="CP039381">
    <property type="protein sequence ID" value="QCT06079.1"/>
    <property type="molecule type" value="Genomic_DNA"/>
</dbReference>
<keyword evidence="1" id="KW-0812">Transmembrane</keyword>
<dbReference type="Proteomes" id="UP000301475">
    <property type="component" value="Chromosome"/>
</dbReference>
<keyword evidence="3" id="KW-1185">Reference proteome</keyword>
<gene>
    <name evidence="2" type="ORF">E5Z56_01275</name>
</gene>
<accession>A0A4P8XVM5</accession>
<sequence>MNIEQTIKKQSLALLAKDNWGNAIGGFLIAVLPTVLLMILDEVIYNIINLFVNTNTLFYQGVLSFISLALVVVWLFSTPIFTGYFRMCYLISKNQDYSLKDIFYYFNKEKYNKCLSLNLNIMIRILGYFMIFTVPALIFSVFFAITSYVALLAFAITLTVMAFVATIFVCIKYTIVPCIYFEDESISNEEIIKLGLNFISDKLNDCRKILLSFLPYILLCFFIVPLVFVVPYITVAFMNNGKWIASLYIQE</sequence>
<dbReference type="RefSeq" id="WP_138156176.1">
    <property type="nucleotide sequence ID" value="NZ_CP039381.1"/>
</dbReference>
<protein>
    <recommendedName>
        <fullName evidence="4">DUF975 family protein</fullName>
    </recommendedName>
</protein>
<evidence type="ECO:0000313" key="2">
    <source>
        <dbReference type="EMBL" id="QCT06079.1"/>
    </source>
</evidence>
<evidence type="ECO:0000313" key="3">
    <source>
        <dbReference type="Proteomes" id="UP000301475"/>
    </source>
</evidence>
<evidence type="ECO:0008006" key="4">
    <source>
        <dbReference type="Google" id="ProtNLM"/>
    </source>
</evidence>
<dbReference type="AlphaFoldDB" id="A0A4P8XVM5"/>
<keyword evidence="1" id="KW-0472">Membrane</keyword>
<feature type="transmembrane region" description="Helical" evidence="1">
    <location>
        <begin position="60"/>
        <end position="85"/>
    </location>
</feature>
<feature type="transmembrane region" description="Helical" evidence="1">
    <location>
        <begin position="20"/>
        <end position="40"/>
    </location>
</feature>
<reference evidence="2 3" key="1">
    <citation type="submission" date="2019-04" db="EMBL/GenBank/DDBJ databases">
        <authorList>
            <person name="Embree M."/>
            <person name="Gaffney J.R."/>
        </authorList>
    </citation>
    <scope>NUCLEOTIDE SEQUENCE [LARGE SCALE GENOMIC DNA]</scope>
    <source>
        <strain evidence="2 3">JE7A12</strain>
    </source>
</reference>
<dbReference type="OrthoDB" id="1856679at2"/>
<feature type="transmembrane region" description="Helical" evidence="1">
    <location>
        <begin position="151"/>
        <end position="171"/>
    </location>
</feature>
<evidence type="ECO:0000256" key="1">
    <source>
        <dbReference type="SAM" id="Phobius"/>
    </source>
</evidence>
<feature type="transmembrane region" description="Helical" evidence="1">
    <location>
        <begin position="125"/>
        <end position="145"/>
    </location>
</feature>